<keyword evidence="1" id="KW-0727">SH2 domain</keyword>
<name>T1FBX3_HELRO</name>
<dbReference type="PROSITE" id="PS50001">
    <property type="entry name" value="SH2"/>
    <property type="match status" value="1"/>
</dbReference>
<gene>
    <name evidence="4" type="primary">20206322</name>
    <name evidence="3" type="ORF">HELRODRAFT_177600</name>
</gene>
<dbReference type="InParanoid" id="T1FBX3"/>
<dbReference type="EnsemblMetazoa" id="HelroT177600">
    <property type="protein sequence ID" value="HelroP177600"/>
    <property type="gene ID" value="HelroG177600"/>
</dbReference>
<dbReference type="Gene3D" id="3.30.505.10">
    <property type="entry name" value="SH2 domain"/>
    <property type="match status" value="1"/>
</dbReference>
<evidence type="ECO:0000313" key="5">
    <source>
        <dbReference type="Proteomes" id="UP000015101"/>
    </source>
</evidence>
<accession>T1FBX3</accession>
<feature type="domain" description="SH2" evidence="2">
    <location>
        <begin position="29"/>
        <end position="127"/>
    </location>
</feature>
<protein>
    <recommendedName>
        <fullName evidence="2">SH2 domain-containing protein</fullName>
    </recommendedName>
</protein>
<dbReference type="OrthoDB" id="10053436at2759"/>
<dbReference type="HOGENOM" id="CLU_1972893_0_0_1"/>
<evidence type="ECO:0000313" key="3">
    <source>
        <dbReference type="EMBL" id="ESN97936.1"/>
    </source>
</evidence>
<dbReference type="Proteomes" id="UP000015101">
    <property type="component" value="Unassembled WGS sequence"/>
</dbReference>
<evidence type="ECO:0000313" key="4">
    <source>
        <dbReference type="EnsemblMetazoa" id="HelroP177600"/>
    </source>
</evidence>
<keyword evidence="5" id="KW-1185">Reference proteome</keyword>
<dbReference type="InterPro" id="IPR036860">
    <property type="entry name" value="SH2_dom_sf"/>
</dbReference>
<reference evidence="4" key="3">
    <citation type="submission" date="2015-06" db="UniProtKB">
        <authorList>
            <consortium name="EnsemblMetazoa"/>
        </authorList>
    </citation>
    <scope>IDENTIFICATION</scope>
</reference>
<dbReference type="InterPro" id="IPR000980">
    <property type="entry name" value="SH2"/>
</dbReference>
<dbReference type="RefSeq" id="XP_009024007.1">
    <property type="nucleotide sequence ID" value="XM_009025759.1"/>
</dbReference>
<dbReference type="GeneID" id="20206322"/>
<dbReference type="CTD" id="20206322"/>
<dbReference type="EMBL" id="AMQM01006108">
    <property type="status" value="NOT_ANNOTATED_CDS"/>
    <property type="molecule type" value="Genomic_DNA"/>
</dbReference>
<dbReference type="EMBL" id="KB097269">
    <property type="protein sequence ID" value="ESN97936.1"/>
    <property type="molecule type" value="Genomic_DNA"/>
</dbReference>
<dbReference type="PRINTS" id="PR00401">
    <property type="entry name" value="SH2DOMAIN"/>
</dbReference>
<reference evidence="5" key="1">
    <citation type="submission" date="2012-12" db="EMBL/GenBank/DDBJ databases">
        <authorList>
            <person name="Hellsten U."/>
            <person name="Grimwood J."/>
            <person name="Chapman J.A."/>
            <person name="Shapiro H."/>
            <person name="Aerts A."/>
            <person name="Otillar R.P."/>
            <person name="Terry A.Y."/>
            <person name="Boore J.L."/>
            <person name="Simakov O."/>
            <person name="Marletaz F."/>
            <person name="Cho S.-J."/>
            <person name="Edsinger-Gonzales E."/>
            <person name="Havlak P."/>
            <person name="Kuo D.-H."/>
            <person name="Larsson T."/>
            <person name="Lv J."/>
            <person name="Arendt D."/>
            <person name="Savage R."/>
            <person name="Osoegawa K."/>
            <person name="de Jong P."/>
            <person name="Lindberg D.R."/>
            <person name="Seaver E.C."/>
            <person name="Weisblat D.A."/>
            <person name="Putnam N.H."/>
            <person name="Grigoriev I.V."/>
            <person name="Rokhsar D.S."/>
        </authorList>
    </citation>
    <scope>NUCLEOTIDE SEQUENCE</scope>
</reference>
<organism evidence="4 5">
    <name type="scientific">Helobdella robusta</name>
    <name type="common">Californian leech</name>
    <dbReference type="NCBI Taxonomy" id="6412"/>
    <lineage>
        <taxon>Eukaryota</taxon>
        <taxon>Metazoa</taxon>
        <taxon>Spiralia</taxon>
        <taxon>Lophotrochozoa</taxon>
        <taxon>Annelida</taxon>
        <taxon>Clitellata</taxon>
        <taxon>Hirudinea</taxon>
        <taxon>Rhynchobdellida</taxon>
        <taxon>Glossiphoniidae</taxon>
        <taxon>Helobdella</taxon>
    </lineage>
</organism>
<evidence type="ECO:0000259" key="2">
    <source>
        <dbReference type="PROSITE" id="PS50001"/>
    </source>
</evidence>
<sequence length="127" mass="15114">MFLAKLFFPHKRFQIQQKQEMTALTDRSYYFGKISRKRADVILERMGFEDGSFLLRESLSIPENFCLSVSFNGRINCLKFCHLFVCDATEVEGKEKQKKNYKSVFYVARHSVKETRNEYNENRLVLH</sequence>
<dbReference type="SUPFAM" id="SSF55550">
    <property type="entry name" value="SH2 domain"/>
    <property type="match status" value="1"/>
</dbReference>
<dbReference type="AlphaFoldDB" id="T1FBX3"/>
<dbReference type="SMART" id="SM00252">
    <property type="entry name" value="SH2"/>
    <property type="match status" value="1"/>
</dbReference>
<reference evidence="3 5" key="2">
    <citation type="journal article" date="2013" name="Nature">
        <title>Insights into bilaterian evolution from three spiralian genomes.</title>
        <authorList>
            <person name="Simakov O."/>
            <person name="Marletaz F."/>
            <person name="Cho S.J."/>
            <person name="Edsinger-Gonzales E."/>
            <person name="Havlak P."/>
            <person name="Hellsten U."/>
            <person name="Kuo D.H."/>
            <person name="Larsson T."/>
            <person name="Lv J."/>
            <person name="Arendt D."/>
            <person name="Savage R."/>
            <person name="Osoegawa K."/>
            <person name="de Jong P."/>
            <person name="Grimwood J."/>
            <person name="Chapman J.A."/>
            <person name="Shapiro H."/>
            <person name="Aerts A."/>
            <person name="Otillar R.P."/>
            <person name="Terry A.Y."/>
            <person name="Boore J.L."/>
            <person name="Grigoriev I.V."/>
            <person name="Lindberg D.R."/>
            <person name="Seaver E.C."/>
            <person name="Weisblat D.A."/>
            <person name="Putnam N.H."/>
            <person name="Rokhsar D.S."/>
        </authorList>
    </citation>
    <scope>NUCLEOTIDE SEQUENCE</scope>
</reference>
<dbReference type="Pfam" id="PF00017">
    <property type="entry name" value="SH2"/>
    <property type="match status" value="1"/>
</dbReference>
<evidence type="ECO:0000256" key="1">
    <source>
        <dbReference type="PROSITE-ProRule" id="PRU00191"/>
    </source>
</evidence>
<dbReference type="KEGG" id="hro:HELRODRAFT_177600"/>
<proteinExistence type="predicted"/>